<dbReference type="SUPFAM" id="SSF46785">
    <property type="entry name" value="Winged helix' DNA-binding domain"/>
    <property type="match status" value="1"/>
</dbReference>
<dbReference type="InterPro" id="IPR000835">
    <property type="entry name" value="HTH_MarR-typ"/>
</dbReference>
<dbReference type="RefSeq" id="WP_226993782.1">
    <property type="nucleotide sequence ID" value="NZ_CP002581.1"/>
</dbReference>
<dbReference type="InterPro" id="IPR036388">
    <property type="entry name" value="WH-like_DNA-bd_sf"/>
</dbReference>
<organism evidence="2 3">
    <name type="scientific">Burkholderia plantarii</name>
    <dbReference type="NCBI Taxonomy" id="41899"/>
    <lineage>
        <taxon>Bacteria</taxon>
        <taxon>Pseudomonadati</taxon>
        <taxon>Pseudomonadota</taxon>
        <taxon>Betaproteobacteria</taxon>
        <taxon>Burkholderiales</taxon>
        <taxon>Burkholderiaceae</taxon>
        <taxon>Burkholderia</taxon>
    </lineage>
</organism>
<dbReference type="InterPro" id="IPR032466">
    <property type="entry name" value="Metal_Hydrolase"/>
</dbReference>
<keyword evidence="3" id="KW-1185">Reference proteome</keyword>
<accession>A0A0B6S7Q2</accession>
<dbReference type="Gene3D" id="1.10.10.10">
    <property type="entry name" value="Winged helix-like DNA-binding domain superfamily/Winged helix DNA-binding domain"/>
    <property type="match status" value="1"/>
</dbReference>
<dbReference type="Gene3D" id="3.20.20.140">
    <property type="entry name" value="Metal-dependent hydrolases"/>
    <property type="match status" value="1"/>
</dbReference>
<dbReference type="SUPFAM" id="SSF51556">
    <property type="entry name" value="Metallo-dependent hydrolases"/>
    <property type="match status" value="1"/>
</dbReference>
<sequence>MHAGRPAGDGPAGARPVLVAQPELVCSAEISRQCGVDPKAITCMVDRLVRDGFLQRRRDTTDRRVVELVPTARGHAVAAGAPAAFLGLGSGLPVRGRRAGAAEVNASAELLIRMMDAHSIARTVLIQVIHYRWDNRYLADVLKRYPGRFHGVARVDPADPARPIMSMR</sequence>
<gene>
    <name evidence="2" type="ORF">BGL_2c12240</name>
</gene>
<dbReference type="Proteomes" id="UP000031838">
    <property type="component" value="Chromosome 2"/>
</dbReference>
<feature type="domain" description="HTH marR-type" evidence="1">
    <location>
        <begin position="2"/>
        <end position="104"/>
    </location>
</feature>
<protein>
    <submittedName>
        <fullName evidence="2">Putative transcriptional regulator</fullName>
    </submittedName>
</protein>
<dbReference type="InterPro" id="IPR036390">
    <property type="entry name" value="WH_DNA-bd_sf"/>
</dbReference>
<dbReference type="HOGENOM" id="CLU_1583417_0_0_4"/>
<dbReference type="KEGG" id="bgp:BGL_2c12240"/>
<evidence type="ECO:0000259" key="1">
    <source>
        <dbReference type="SMART" id="SM00347"/>
    </source>
</evidence>
<proteinExistence type="predicted"/>
<reference evidence="2 3" key="2">
    <citation type="journal article" date="2016" name="Appl. Microbiol. Biotechnol.">
        <title>Mutations improving production and secretion of extracellular lipase by Burkholderia glumae PG1.</title>
        <authorList>
            <person name="Knapp A."/>
            <person name="Voget S."/>
            <person name="Gao R."/>
            <person name="Zaburannyi N."/>
            <person name="Krysciak D."/>
            <person name="Breuer M."/>
            <person name="Hauer B."/>
            <person name="Streit W.R."/>
            <person name="Muller R."/>
            <person name="Daniel R."/>
            <person name="Jaeger K.E."/>
        </authorList>
    </citation>
    <scope>NUCLEOTIDE SEQUENCE [LARGE SCALE GENOMIC DNA]</scope>
    <source>
        <strain evidence="2 3">PG1</strain>
    </source>
</reference>
<dbReference type="EMBL" id="CP002581">
    <property type="protein sequence ID" value="AJK49300.1"/>
    <property type="molecule type" value="Genomic_DNA"/>
</dbReference>
<evidence type="ECO:0000313" key="2">
    <source>
        <dbReference type="EMBL" id="AJK49300.1"/>
    </source>
</evidence>
<dbReference type="SMART" id="SM00347">
    <property type="entry name" value="HTH_MARR"/>
    <property type="match status" value="1"/>
</dbReference>
<name>A0A0B6S7Q2_BURPL</name>
<reference evidence="3" key="1">
    <citation type="submission" date="2011-03" db="EMBL/GenBank/DDBJ databases">
        <authorList>
            <person name="Voget S."/>
            <person name="Streit W.R."/>
            <person name="Jaeger K.E."/>
            <person name="Daniel R."/>
        </authorList>
    </citation>
    <scope>NUCLEOTIDE SEQUENCE [LARGE SCALE GENOMIC DNA]</scope>
    <source>
        <strain evidence="3">PG1</strain>
    </source>
</reference>
<dbReference type="AlphaFoldDB" id="A0A0B6S7Q2"/>
<dbReference type="GO" id="GO:0003700">
    <property type="term" value="F:DNA-binding transcription factor activity"/>
    <property type="evidence" value="ECO:0007669"/>
    <property type="project" value="InterPro"/>
</dbReference>
<evidence type="ECO:0000313" key="3">
    <source>
        <dbReference type="Proteomes" id="UP000031838"/>
    </source>
</evidence>
<dbReference type="Pfam" id="PF01047">
    <property type="entry name" value="MarR"/>
    <property type="match status" value="1"/>
</dbReference>